<dbReference type="InterPro" id="IPR054187">
    <property type="entry name" value="DUF6892"/>
</dbReference>
<dbReference type="AlphaFoldDB" id="A0A8J3YTS4"/>
<feature type="domain" description="DUF6892" evidence="1">
    <location>
        <begin position="6"/>
        <end position="184"/>
    </location>
</feature>
<reference evidence="2" key="1">
    <citation type="submission" date="2021-01" db="EMBL/GenBank/DDBJ databases">
        <title>Whole genome shotgun sequence of Virgisporangium aliadipatigenens NBRC 105644.</title>
        <authorList>
            <person name="Komaki H."/>
            <person name="Tamura T."/>
        </authorList>
    </citation>
    <scope>NUCLEOTIDE SEQUENCE</scope>
    <source>
        <strain evidence="2">NBRC 105644</strain>
    </source>
</reference>
<dbReference type="EMBL" id="BOPF01000047">
    <property type="protein sequence ID" value="GIJ51391.1"/>
    <property type="molecule type" value="Genomic_DNA"/>
</dbReference>
<evidence type="ECO:0000313" key="2">
    <source>
        <dbReference type="EMBL" id="GIJ51391.1"/>
    </source>
</evidence>
<evidence type="ECO:0000313" key="3">
    <source>
        <dbReference type="Proteomes" id="UP000619260"/>
    </source>
</evidence>
<gene>
    <name evidence="2" type="ORF">Val02_82770</name>
</gene>
<organism evidence="2 3">
    <name type="scientific">Virgisporangium aliadipatigenens</name>
    <dbReference type="NCBI Taxonomy" id="741659"/>
    <lineage>
        <taxon>Bacteria</taxon>
        <taxon>Bacillati</taxon>
        <taxon>Actinomycetota</taxon>
        <taxon>Actinomycetes</taxon>
        <taxon>Micromonosporales</taxon>
        <taxon>Micromonosporaceae</taxon>
        <taxon>Virgisporangium</taxon>
    </lineage>
</organism>
<proteinExistence type="predicted"/>
<dbReference type="Proteomes" id="UP000619260">
    <property type="component" value="Unassembled WGS sequence"/>
</dbReference>
<comment type="caution">
    <text evidence="2">The sequence shown here is derived from an EMBL/GenBank/DDBJ whole genome shotgun (WGS) entry which is preliminary data.</text>
</comment>
<protein>
    <recommendedName>
        <fullName evidence="1">DUF6892 domain-containing protein</fullName>
    </recommendedName>
</protein>
<sequence length="186" mass="19403">MSAELVTFPDRGLHLAVVGALLENGVLSRADIAVGIGNPPGEGWDKLSPAVNGLHALALPADAVARVEVIQFDGGSDIYMLIEEILDAYTGGESDDYELRSLAGIDALAAMRELSLDGHGYHPDPLDLSPLRGHPVLASVVLTGECHAASVLETLPALASLDVGLARLDDPDVLVRLAARGVEITD</sequence>
<accession>A0A8J3YTS4</accession>
<dbReference type="RefSeq" id="WP_203904796.1">
    <property type="nucleotide sequence ID" value="NZ_BOPF01000047.1"/>
</dbReference>
<dbReference type="Pfam" id="PF21832">
    <property type="entry name" value="DUF6892"/>
    <property type="match status" value="1"/>
</dbReference>
<name>A0A8J3YTS4_9ACTN</name>
<keyword evidence="3" id="KW-1185">Reference proteome</keyword>
<evidence type="ECO:0000259" key="1">
    <source>
        <dbReference type="Pfam" id="PF21832"/>
    </source>
</evidence>